<keyword evidence="1" id="KW-0812">Transmembrane</keyword>
<feature type="transmembrane region" description="Helical" evidence="1">
    <location>
        <begin position="78"/>
        <end position="97"/>
    </location>
</feature>
<dbReference type="EMBL" id="QICA01000018">
    <property type="protein sequence ID" value="RNL36864.1"/>
    <property type="molecule type" value="Genomic_DNA"/>
</dbReference>
<name>A0A3N0AQ54_9ACTN</name>
<dbReference type="AlphaFoldDB" id="A0A3N0AQ54"/>
<sequence length="107" mass="12019">MLSEIYGMEVGLKHLISPLFGTKYLVMQVAAIAVIAARYVFRTPKDKFSLLALAIAPFMFLATAANECMGRLWICMQWFYDWTPVVAAVLLTAYARYTDSGIICELL</sequence>
<feature type="transmembrane region" description="Helical" evidence="1">
    <location>
        <begin position="48"/>
        <end position="66"/>
    </location>
</feature>
<proteinExistence type="predicted"/>
<protein>
    <submittedName>
        <fullName evidence="2">Uncharacterized protein</fullName>
    </submittedName>
</protein>
<keyword evidence="3" id="KW-1185">Reference proteome</keyword>
<feature type="transmembrane region" description="Helical" evidence="1">
    <location>
        <begin position="20"/>
        <end position="41"/>
    </location>
</feature>
<comment type="caution">
    <text evidence="2">The sequence shown here is derived from an EMBL/GenBank/DDBJ whole genome shotgun (WGS) entry which is preliminary data.</text>
</comment>
<gene>
    <name evidence="2" type="ORF">DMP10_09925</name>
</gene>
<keyword evidence="1" id="KW-0472">Membrane</keyword>
<organism evidence="2 3">
    <name type="scientific">Adlercreutzia equolifaciens subsp. celatus DSM 18785</name>
    <dbReference type="NCBI Taxonomy" id="1121021"/>
    <lineage>
        <taxon>Bacteria</taxon>
        <taxon>Bacillati</taxon>
        <taxon>Actinomycetota</taxon>
        <taxon>Coriobacteriia</taxon>
        <taxon>Eggerthellales</taxon>
        <taxon>Eggerthellaceae</taxon>
        <taxon>Adlercreutzia</taxon>
    </lineage>
</organism>
<reference evidence="2 3" key="1">
    <citation type="journal article" date="2019" name="Microbiol. Resour. Announc.">
        <title>Draft Genome Sequences of Type Strains of Gordonibacter faecihominis, Paraeggerthella hongkongensis, Parvibacter caecicola,Slackia equolifaciens, Slackia faecicanis, and Slackia isoflavoniconvertens.</title>
        <authorList>
            <person name="Danylec N."/>
            <person name="Stoll D.A."/>
            <person name="Dotsch A."/>
            <person name="Huch M."/>
        </authorList>
    </citation>
    <scope>NUCLEOTIDE SEQUENCE [LARGE SCALE GENOMIC DNA]</scope>
    <source>
        <strain evidence="2 3">DSM 18785</strain>
    </source>
</reference>
<evidence type="ECO:0000313" key="3">
    <source>
        <dbReference type="Proteomes" id="UP000278327"/>
    </source>
</evidence>
<evidence type="ECO:0000256" key="1">
    <source>
        <dbReference type="SAM" id="Phobius"/>
    </source>
</evidence>
<dbReference type="Proteomes" id="UP000278327">
    <property type="component" value="Unassembled WGS sequence"/>
</dbReference>
<evidence type="ECO:0000313" key="2">
    <source>
        <dbReference type="EMBL" id="RNL36864.1"/>
    </source>
</evidence>
<accession>A0A3N0AQ54</accession>
<keyword evidence="1" id="KW-1133">Transmembrane helix</keyword>